<name>A0A8S4GH62_PLUXY</name>
<comment type="caution">
    <text evidence="3">The sequence shown here is derived from an EMBL/GenBank/DDBJ whole genome shotgun (WGS) entry which is preliminary data.</text>
</comment>
<proteinExistence type="predicted"/>
<evidence type="ECO:0000256" key="1">
    <source>
        <dbReference type="SAM" id="Coils"/>
    </source>
</evidence>
<feature type="domain" description="FP protein C-terminal" evidence="2">
    <location>
        <begin position="194"/>
        <end position="245"/>
    </location>
</feature>
<dbReference type="InterPro" id="IPR057251">
    <property type="entry name" value="FP_C"/>
</dbReference>
<organism evidence="3 4">
    <name type="scientific">Plutella xylostella</name>
    <name type="common">Diamondback moth</name>
    <name type="synonym">Plutella maculipennis</name>
    <dbReference type="NCBI Taxonomy" id="51655"/>
    <lineage>
        <taxon>Eukaryota</taxon>
        <taxon>Metazoa</taxon>
        <taxon>Ecdysozoa</taxon>
        <taxon>Arthropoda</taxon>
        <taxon>Hexapoda</taxon>
        <taxon>Insecta</taxon>
        <taxon>Pterygota</taxon>
        <taxon>Neoptera</taxon>
        <taxon>Endopterygota</taxon>
        <taxon>Lepidoptera</taxon>
        <taxon>Glossata</taxon>
        <taxon>Ditrysia</taxon>
        <taxon>Yponomeutoidea</taxon>
        <taxon>Plutellidae</taxon>
        <taxon>Plutella</taxon>
    </lineage>
</organism>
<feature type="coiled-coil region" evidence="1">
    <location>
        <begin position="66"/>
        <end position="93"/>
    </location>
</feature>
<sequence>MTLKEEIKNVRKEYGEMKSSINKLNAKQKETSDEIVSLQKSAQFNSDQLDGISVKVEGLSQDVKKANLLDAQVKDLKHQNKVLKLEMNNNDQRDRILNLEILGIPEQPNENLATIIWTLLKKVDDNISSDEIERAHRVTPKLKVQGRPRIIVAKLKSRLQKDTIISKVRKLKLTTEDIGFNGQPKVIFINEQLTQFNKQLLKKCKDTAKNKKYQFVWSKNGIIRMRKNETSPSIIIRDEEDLLNLQ</sequence>
<dbReference type="Pfam" id="PF25298">
    <property type="entry name" value="Baculo_FP_2nd"/>
    <property type="match status" value="1"/>
</dbReference>
<dbReference type="AlphaFoldDB" id="A0A8S4GH62"/>
<reference evidence="3" key="1">
    <citation type="submission" date="2020-11" db="EMBL/GenBank/DDBJ databases">
        <authorList>
            <person name="Whiteford S."/>
        </authorList>
    </citation>
    <scope>NUCLEOTIDE SEQUENCE</scope>
</reference>
<dbReference type="EMBL" id="CAJHNJ030000691">
    <property type="protein sequence ID" value="CAG9138422.1"/>
    <property type="molecule type" value="Genomic_DNA"/>
</dbReference>
<keyword evidence="1" id="KW-0175">Coiled coil</keyword>
<protein>
    <submittedName>
        <fullName evidence="3">(diamondback moth) hypothetical protein</fullName>
    </submittedName>
</protein>
<evidence type="ECO:0000313" key="4">
    <source>
        <dbReference type="Proteomes" id="UP000653454"/>
    </source>
</evidence>
<evidence type="ECO:0000313" key="3">
    <source>
        <dbReference type="EMBL" id="CAG9138422.1"/>
    </source>
</evidence>
<evidence type="ECO:0000259" key="2">
    <source>
        <dbReference type="Pfam" id="PF25298"/>
    </source>
</evidence>
<dbReference type="Gene3D" id="3.30.70.1820">
    <property type="entry name" value="L1 transposable element, RRM domain"/>
    <property type="match status" value="1"/>
</dbReference>
<feature type="coiled-coil region" evidence="1">
    <location>
        <begin position="7"/>
        <end position="41"/>
    </location>
</feature>
<accession>A0A8S4GH62</accession>
<dbReference type="Proteomes" id="UP000653454">
    <property type="component" value="Unassembled WGS sequence"/>
</dbReference>
<gene>
    <name evidence="3" type="ORF">PLXY2_LOCUS16747</name>
</gene>
<keyword evidence="4" id="KW-1185">Reference proteome</keyword>